<dbReference type="EMBL" id="JACVVK020000139">
    <property type="protein sequence ID" value="KAK7489345.1"/>
    <property type="molecule type" value="Genomic_DNA"/>
</dbReference>
<evidence type="ECO:0000313" key="2">
    <source>
        <dbReference type="Proteomes" id="UP001519460"/>
    </source>
</evidence>
<comment type="caution">
    <text evidence="1">The sequence shown here is derived from an EMBL/GenBank/DDBJ whole genome shotgun (WGS) entry which is preliminary data.</text>
</comment>
<accession>A0ABD0KPZ8</accession>
<gene>
    <name evidence="1" type="ORF">BaRGS_00019453</name>
</gene>
<sequence>MPNHCYELSKQCLSDTVPPNGTSGYIIISKIDITAVFRPLTCDSKEQDGDTPGGERRHDVNLCSVTEDDSGISSGQFCRVEQFGDMAVE</sequence>
<proteinExistence type="predicted"/>
<evidence type="ECO:0000313" key="1">
    <source>
        <dbReference type="EMBL" id="KAK7489345.1"/>
    </source>
</evidence>
<keyword evidence="2" id="KW-1185">Reference proteome</keyword>
<dbReference type="Proteomes" id="UP001519460">
    <property type="component" value="Unassembled WGS sequence"/>
</dbReference>
<name>A0ABD0KPZ8_9CAEN</name>
<protein>
    <submittedName>
        <fullName evidence="1">Uncharacterized protein</fullName>
    </submittedName>
</protein>
<reference evidence="1 2" key="1">
    <citation type="journal article" date="2023" name="Sci. Data">
        <title>Genome assembly of the Korean intertidal mud-creeper Batillaria attramentaria.</title>
        <authorList>
            <person name="Patra A.K."/>
            <person name="Ho P.T."/>
            <person name="Jun S."/>
            <person name="Lee S.J."/>
            <person name="Kim Y."/>
            <person name="Won Y.J."/>
        </authorList>
    </citation>
    <scope>NUCLEOTIDE SEQUENCE [LARGE SCALE GENOMIC DNA]</scope>
    <source>
        <strain evidence="1">Wonlab-2016</strain>
    </source>
</reference>
<dbReference type="AlphaFoldDB" id="A0ABD0KPZ8"/>
<organism evidence="1 2">
    <name type="scientific">Batillaria attramentaria</name>
    <dbReference type="NCBI Taxonomy" id="370345"/>
    <lineage>
        <taxon>Eukaryota</taxon>
        <taxon>Metazoa</taxon>
        <taxon>Spiralia</taxon>
        <taxon>Lophotrochozoa</taxon>
        <taxon>Mollusca</taxon>
        <taxon>Gastropoda</taxon>
        <taxon>Caenogastropoda</taxon>
        <taxon>Sorbeoconcha</taxon>
        <taxon>Cerithioidea</taxon>
        <taxon>Batillariidae</taxon>
        <taxon>Batillaria</taxon>
    </lineage>
</organism>